<accession>A0A8J2Y9G8</accession>
<comment type="similarity">
    <text evidence="1 3">Belongs to the RelE toxin family.</text>
</comment>
<dbReference type="EMBL" id="BMGK01000010">
    <property type="protein sequence ID" value="GGD98756.1"/>
    <property type="molecule type" value="Genomic_DNA"/>
</dbReference>
<dbReference type="InterPro" id="IPR028344">
    <property type="entry name" value="ParE1/4"/>
</dbReference>
<evidence type="ECO:0000313" key="4">
    <source>
        <dbReference type="EMBL" id="GGD98756.1"/>
    </source>
</evidence>
<keyword evidence="2" id="KW-1277">Toxin-antitoxin system</keyword>
<evidence type="ECO:0000256" key="2">
    <source>
        <dbReference type="ARBA" id="ARBA00022649"/>
    </source>
</evidence>
<organism evidence="4 5">
    <name type="scientific">Planktosalinus lacus</name>
    <dbReference type="NCBI Taxonomy" id="1526573"/>
    <lineage>
        <taxon>Bacteria</taxon>
        <taxon>Pseudomonadati</taxon>
        <taxon>Bacteroidota</taxon>
        <taxon>Flavobacteriia</taxon>
        <taxon>Flavobacteriales</taxon>
        <taxon>Flavobacteriaceae</taxon>
        <taxon>Planktosalinus</taxon>
    </lineage>
</organism>
<evidence type="ECO:0000256" key="3">
    <source>
        <dbReference type="PIRNR" id="PIRNR029218"/>
    </source>
</evidence>
<reference evidence="4" key="1">
    <citation type="journal article" date="2014" name="Int. J. Syst. Evol. Microbiol.">
        <title>Complete genome sequence of Corynebacterium casei LMG S-19264T (=DSM 44701T), isolated from a smear-ripened cheese.</title>
        <authorList>
            <consortium name="US DOE Joint Genome Institute (JGI-PGF)"/>
            <person name="Walter F."/>
            <person name="Albersmeier A."/>
            <person name="Kalinowski J."/>
            <person name="Ruckert C."/>
        </authorList>
    </citation>
    <scope>NUCLEOTIDE SEQUENCE</scope>
    <source>
        <strain evidence="4">CGMCC 1.12924</strain>
    </source>
</reference>
<protein>
    <recommendedName>
        <fullName evidence="3">Toxin</fullName>
    </recommendedName>
</protein>
<dbReference type="PANTHER" id="PTHR33755:SF9">
    <property type="entry name" value="TOXIN PARE1"/>
    <property type="match status" value="1"/>
</dbReference>
<evidence type="ECO:0000313" key="5">
    <source>
        <dbReference type="Proteomes" id="UP000652231"/>
    </source>
</evidence>
<dbReference type="AlphaFoldDB" id="A0A8J2Y9G8"/>
<proteinExistence type="inferred from homology"/>
<name>A0A8J2Y9G8_9FLAO</name>
<dbReference type="InterPro" id="IPR051803">
    <property type="entry name" value="TA_system_RelE-like_toxin"/>
</dbReference>
<dbReference type="PANTHER" id="PTHR33755">
    <property type="entry name" value="TOXIN PARE1-RELATED"/>
    <property type="match status" value="1"/>
</dbReference>
<dbReference type="Gene3D" id="3.30.2310.20">
    <property type="entry name" value="RelE-like"/>
    <property type="match status" value="1"/>
</dbReference>
<keyword evidence="5" id="KW-1185">Reference proteome</keyword>
<sequence length="99" mass="11671">MAEYKLTNKAVEDLAKIWDYTFKVWSENQADNYYEMLISNCQGIADNPNLGKTYDGITESLLGMKVNSHIIFYRSINENYVEITRILHERMDLKKRITE</sequence>
<evidence type="ECO:0000256" key="1">
    <source>
        <dbReference type="ARBA" id="ARBA00006226"/>
    </source>
</evidence>
<gene>
    <name evidence="4" type="ORF">GCM10011312_22830</name>
</gene>
<dbReference type="InterPro" id="IPR007712">
    <property type="entry name" value="RelE/ParE_toxin"/>
</dbReference>
<dbReference type="InterPro" id="IPR035093">
    <property type="entry name" value="RelE/ParE_toxin_dom_sf"/>
</dbReference>
<dbReference type="RefSeq" id="WP_188442647.1">
    <property type="nucleotide sequence ID" value="NZ_BMGK01000010.1"/>
</dbReference>
<reference evidence="4" key="2">
    <citation type="submission" date="2020-09" db="EMBL/GenBank/DDBJ databases">
        <authorList>
            <person name="Sun Q."/>
            <person name="Zhou Y."/>
        </authorList>
    </citation>
    <scope>NUCLEOTIDE SEQUENCE</scope>
    <source>
        <strain evidence="4">CGMCC 1.12924</strain>
    </source>
</reference>
<dbReference type="Pfam" id="PF05016">
    <property type="entry name" value="ParE_toxin"/>
    <property type="match status" value="1"/>
</dbReference>
<dbReference type="PIRSF" id="PIRSF029218">
    <property type="entry name" value="ParE"/>
    <property type="match status" value="1"/>
</dbReference>
<dbReference type="Proteomes" id="UP000652231">
    <property type="component" value="Unassembled WGS sequence"/>
</dbReference>
<comment type="caution">
    <text evidence="4">The sequence shown here is derived from an EMBL/GenBank/DDBJ whole genome shotgun (WGS) entry which is preliminary data.</text>
</comment>